<protein>
    <submittedName>
        <fullName evidence="1">Uncharacterized protein</fullName>
    </submittedName>
</protein>
<name>H3ZBJ5_9ALTE</name>
<accession>H3ZBJ5</accession>
<gene>
    <name evidence="1" type="ORF">AJE_03501</name>
</gene>
<dbReference type="RefSeq" id="WP_008949705.1">
    <property type="nucleotide sequence ID" value="NZ_AHTH01000005.1"/>
</dbReference>
<dbReference type="STRING" id="1129374.AJE_03501"/>
<reference evidence="1 2" key="1">
    <citation type="journal article" date="2012" name="J. Bacteriol.">
        <title>Genome Sequence of Extracellular-Protease-Producing Alishewanella jeotgali Isolated from Traditional Korean Fermented Seafood.</title>
        <authorList>
            <person name="Jung J."/>
            <person name="Chun J."/>
            <person name="Park W."/>
        </authorList>
    </citation>
    <scope>NUCLEOTIDE SEQUENCE [LARGE SCALE GENOMIC DNA]</scope>
    <source>
        <strain evidence="1 2">KCTC 22429</strain>
    </source>
</reference>
<sequence>MNFDQLYRQTMGPYFFEFCQRLHALATMYSAVGNTTLYFCRRSGIVLYEFYKMFLAANRISPGYEMRDFPVSRLVVVKAALAESSLWGGHMCSVMFPQKTIRYLIAKLLESQEVICPIKYTAFFEENILNSTITPGSVSKWLAVDALIDGNMDSISSYLLYQRELLLANFPSRPGDNAVIVDSGLYGTVSEVLSGLFPDVRCISGFVYFSNYKKVNPVSHQDFIYGLMGSSAAASLELNHTAVLRHWHFIEKLLEPDNISSMSDFSSFQPNVNLVLNNEQSSIAEFFRSPLPYDINSVLNVINRVLSHPSPSELEIIYSSERRDDASGETRRILIPRSLELSIRKSDALRRVNYGIIRRSLWHEGQIVLSYGWLGFVYNGFRYYTVRVKTLFFSKFIARLLGL</sequence>
<evidence type="ECO:0000313" key="2">
    <source>
        <dbReference type="Proteomes" id="UP000012046"/>
    </source>
</evidence>
<proteinExistence type="predicted"/>
<keyword evidence="2" id="KW-1185">Reference proteome</keyword>
<dbReference type="PATRIC" id="fig|1129374.4.peg.707"/>
<dbReference type="eggNOG" id="COG5610">
    <property type="taxonomic scope" value="Bacteria"/>
</dbReference>
<comment type="caution">
    <text evidence="1">The sequence shown here is derived from an EMBL/GenBank/DDBJ whole genome shotgun (WGS) entry which is preliminary data.</text>
</comment>
<evidence type="ECO:0000313" key="1">
    <source>
        <dbReference type="EMBL" id="EHR42309.1"/>
    </source>
</evidence>
<dbReference type="Proteomes" id="UP000012046">
    <property type="component" value="Unassembled WGS sequence"/>
</dbReference>
<dbReference type="EMBL" id="AHTH01000005">
    <property type="protein sequence ID" value="EHR42309.1"/>
    <property type="molecule type" value="Genomic_DNA"/>
</dbReference>
<dbReference type="AlphaFoldDB" id="H3ZBJ5"/>
<organism evidence="1 2">
    <name type="scientific">Alishewanella jeotgali KCTC 22429</name>
    <dbReference type="NCBI Taxonomy" id="1129374"/>
    <lineage>
        <taxon>Bacteria</taxon>
        <taxon>Pseudomonadati</taxon>
        <taxon>Pseudomonadota</taxon>
        <taxon>Gammaproteobacteria</taxon>
        <taxon>Alteromonadales</taxon>
        <taxon>Alteromonadaceae</taxon>
        <taxon>Alishewanella</taxon>
    </lineage>
</organism>